<feature type="region of interest" description="Disordered" evidence="2">
    <location>
        <begin position="295"/>
        <end position="314"/>
    </location>
</feature>
<dbReference type="Proteomes" id="UP000887574">
    <property type="component" value="Unplaced"/>
</dbReference>
<dbReference type="InterPro" id="IPR001995">
    <property type="entry name" value="Peptidase_A2_cat"/>
</dbReference>
<dbReference type="Gene3D" id="2.40.70.10">
    <property type="entry name" value="Acid Proteases"/>
    <property type="match status" value="1"/>
</dbReference>
<evidence type="ECO:0000313" key="4">
    <source>
        <dbReference type="Proteomes" id="UP000887574"/>
    </source>
</evidence>
<dbReference type="PANTHER" id="PTHR36943">
    <property type="entry name" value="CCHC-TYPE DOMAIN-CONTAINING PROTEIN"/>
    <property type="match status" value="1"/>
</dbReference>
<dbReference type="GO" id="GO:0004190">
    <property type="term" value="F:aspartic-type endopeptidase activity"/>
    <property type="evidence" value="ECO:0007669"/>
    <property type="project" value="InterPro"/>
</dbReference>
<feature type="domain" description="Peptidase A2" evidence="3">
    <location>
        <begin position="346"/>
        <end position="422"/>
    </location>
</feature>
<dbReference type="Pfam" id="PF23309">
    <property type="entry name" value="DUF7083"/>
    <property type="match status" value="1"/>
</dbReference>
<sequence length="511" mass="58021">MNPEVLQQILQQQQQQFLAALQAMQVQAPPLPANAQPNPAPIDRLMQSLSLRLSEFVYDPDENDTFDRWYARYQDVFTADAEVLDDATKARLLVSRLGKTEFQRFANNILPQQPRDISFDDTVAKLQSLFAPTHSLFNRRYKCLQLVRDSSTDVVTFSGIVNKQCELFQLDALTTEQFKALVFISALKNPSDAELRLQCLKKLETTPTATLQELVQVCHRYQTFKEDLQMLDNPSAIRSADVSALRQSRSEAKNQRSSSQRPRSSSQYRARSSSRPLPKHARPCRFCQGHHWDKDCRQASSPSRRPRQTQLPWKPSTGSIWISHLSLPPSSLPRVFQVLQVKGSPVKFQVDSGADISLINKETWVSLGQPTLRPARVSGTSADASPIRFLGVFQCRISLHNSSFHGTLYVVRNGKNLMGLDFMVLSISPSITAIRKYKLLGSTINLWAINLLPIVFNKLFRLSSVNVWVSSNFKKRIFSSRTIYSQYFVQSVPLPMVPSKWSIKNWTVCSI</sequence>
<evidence type="ECO:0000256" key="2">
    <source>
        <dbReference type="SAM" id="MobiDB-lite"/>
    </source>
</evidence>
<evidence type="ECO:0000259" key="3">
    <source>
        <dbReference type="PROSITE" id="PS50175"/>
    </source>
</evidence>
<name>A0A915E656_9BILA</name>
<dbReference type="GO" id="GO:0006508">
    <property type="term" value="P:proteolysis"/>
    <property type="evidence" value="ECO:0007669"/>
    <property type="project" value="InterPro"/>
</dbReference>
<organism evidence="4 5">
    <name type="scientific">Ditylenchus dipsaci</name>
    <dbReference type="NCBI Taxonomy" id="166011"/>
    <lineage>
        <taxon>Eukaryota</taxon>
        <taxon>Metazoa</taxon>
        <taxon>Ecdysozoa</taxon>
        <taxon>Nematoda</taxon>
        <taxon>Chromadorea</taxon>
        <taxon>Rhabditida</taxon>
        <taxon>Tylenchina</taxon>
        <taxon>Tylenchomorpha</taxon>
        <taxon>Sphaerularioidea</taxon>
        <taxon>Anguinidae</taxon>
        <taxon>Anguininae</taxon>
        <taxon>Ditylenchus</taxon>
    </lineage>
</organism>
<dbReference type="InterPro" id="IPR021109">
    <property type="entry name" value="Peptidase_aspartic_dom_sf"/>
</dbReference>
<dbReference type="InterPro" id="IPR055510">
    <property type="entry name" value="DUF7083"/>
</dbReference>
<keyword evidence="1" id="KW-0378">Hydrolase</keyword>
<evidence type="ECO:0000313" key="5">
    <source>
        <dbReference type="WBParaSite" id="jg26606"/>
    </source>
</evidence>
<feature type="region of interest" description="Disordered" evidence="2">
    <location>
        <begin position="240"/>
        <end position="284"/>
    </location>
</feature>
<dbReference type="Pfam" id="PF13650">
    <property type="entry name" value="Asp_protease_2"/>
    <property type="match status" value="1"/>
</dbReference>
<dbReference type="PROSITE" id="PS50175">
    <property type="entry name" value="ASP_PROT_RETROV"/>
    <property type="match status" value="1"/>
</dbReference>
<dbReference type="AlphaFoldDB" id="A0A915E656"/>
<keyword evidence="4" id="KW-1185">Reference proteome</keyword>
<feature type="compositionally biased region" description="Low complexity" evidence="2">
    <location>
        <begin position="255"/>
        <end position="275"/>
    </location>
</feature>
<dbReference type="SUPFAM" id="SSF50630">
    <property type="entry name" value="Acid proteases"/>
    <property type="match status" value="1"/>
</dbReference>
<accession>A0A915E656</accession>
<reference evidence="5" key="1">
    <citation type="submission" date="2022-11" db="UniProtKB">
        <authorList>
            <consortium name="WormBaseParasite"/>
        </authorList>
    </citation>
    <scope>IDENTIFICATION</scope>
</reference>
<proteinExistence type="predicted"/>
<protein>
    <submittedName>
        <fullName evidence="5">Peptidase A2 domain-containing protein</fullName>
    </submittedName>
</protein>
<evidence type="ECO:0000256" key="1">
    <source>
        <dbReference type="ARBA" id="ARBA00022801"/>
    </source>
</evidence>
<dbReference type="WBParaSite" id="jg26606">
    <property type="protein sequence ID" value="jg26606"/>
    <property type="gene ID" value="jg26606"/>
</dbReference>
<dbReference type="PANTHER" id="PTHR36943:SF1">
    <property type="entry name" value="CCHC-TYPE DOMAIN-CONTAINING PROTEIN"/>
    <property type="match status" value="1"/>
</dbReference>
<feature type="compositionally biased region" description="Low complexity" evidence="2">
    <location>
        <begin position="298"/>
        <end position="312"/>
    </location>
</feature>